<dbReference type="InterPro" id="IPR014710">
    <property type="entry name" value="RmlC-like_jellyroll"/>
</dbReference>
<accession>A0AAU7ARP4</accession>
<dbReference type="RefSeq" id="WP_354700905.1">
    <property type="nucleotide sequence ID" value="NZ_CP114014.1"/>
</dbReference>
<dbReference type="PANTHER" id="PTHR36440:SF1">
    <property type="entry name" value="PUTATIVE (AFU_ORTHOLOGUE AFUA_8G07350)-RELATED"/>
    <property type="match status" value="1"/>
</dbReference>
<organism evidence="2">
    <name type="scientific">Paraconexibacter sp. AEG42_29</name>
    <dbReference type="NCBI Taxonomy" id="2997339"/>
    <lineage>
        <taxon>Bacteria</taxon>
        <taxon>Bacillati</taxon>
        <taxon>Actinomycetota</taxon>
        <taxon>Thermoleophilia</taxon>
        <taxon>Solirubrobacterales</taxon>
        <taxon>Paraconexibacteraceae</taxon>
        <taxon>Paraconexibacter</taxon>
    </lineage>
</organism>
<dbReference type="KEGG" id="parq:DSM112329_01198"/>
<protein>
    <recommendedName>
        <fullName evidence="1">Cupin type-2 domain-containing protein</fullName>
    </recommendedName>
</protein>
<dbReference type="Pfam" id="PF07883">
    <property type="entry name" value="Cupin_2"/>
    <property type="match status" value="1"/>
</dbReference>
<dbReference type="SUPFAM" id="SSF51182">
    <property type="entry name" value="RmlC-like cupins"/>
    <property type="match status" value="1"/>
</dbReference>
<evidence type="ECO:0000259" key="1">
    <source>
        <dbReference type="Pfam" id="PF07883"/>
    </source>
</evidence>
<gene>
    <name evidence="2" type="ORF">DSM112329_01198</name>
</gene>
<reference evidence="2" key="1">
    <citation type="submission" date="2022-12" db="EMBL/GenBank/DDBJ databases">
        <title>Paraconexibacter alkalitolerans sp. nov. and Baekduia alba sp. nov., isolated from soil and emended description of the genera Paraconexibacter (Chun et al., 2020) and Baekduia (An et al., 2020).</title>
        <authorList>
            <person name="Vieira S."/>
            <person name="Huber K.J."/>
            <person name="Geppert A."/>
            <person name="Wolf J."/>
            <person name="Neumann-Schaal M."/>
            <person name="Muesken M."/>
            <person name="Overmann J."/>
        </authorList>
    </citation>
    <scope>NUCLEOTIDE SEQUENCE</scope>
    <source>
        <strain evidence="2">AEG42_29</strain>
    </source>
</reference>
<dbReference type="AlphaFoldDB" id="A0AAU7ARP4"/>
<name>A0AAU7ARP4_9ACTN</name>
<proteinExistence type="predicted"/>
<feature type="domain" description="Cupin type-2" evidence="1">
    <location>
        <begin position="29"/>
        <end position="93"/>
    </location>
</feature>
<dbReference type="InterPro" id="IPR053146">
    <property type="entry name" value="QDO-like"/>
</dbReference>
<sequence>MPNEFFVLRPGERVTVVSHTADLLEVEAVLTPGGRLPPKHLHPEQDERFEVLEGTLRVVAGGRTQAFGPGESVDIPRGTPHTMDAGGDAPARVRWQTRPALGTVAWWSAVDAAGRRYGGGQVPLPVLARLVQRHQAVFRLALPGPLQGPVLALLARLPTRRPPAG</sequence>
<dbReference type="InterPro" id="IPR013096">
    <property type="entry name" value="Cupin_2"/>
</dbReference>
<dbReference type="InterPro" id="IPR011051">
    <property type="entry name" value="RmlC_Cupin_sf"/>
</dbReference>
<evidence type="ECO:0000313" key="2">
    <source>
        <dbReference type="EMBL" id="XAY04365.1"/>
    </source>
</evidence>
<dbReference type="PANTHER" id="PTHR36440">
    <property type="entry name" value="PUTATIVE (AFU_ORTHOLOGUE AFUA_8G07350)-RELATED"/>
    <property type="match status" value="1"/>
</dbReference>
<dbReference type="Gene3D" id="2.60.120.10">
    <property type="entry name" value="Jelly Rolls"/>
    <property type="match status" value="1"/>
</dbReference>
<dbReference type="EMBL" id="CP114014">
    <property type="protein sequence ID" value="XAY04365.1"/>
    <property type="molecule type" value="Genomic_DNA"/>
</dbReference>